<protein>
    <submittedName>
        <fullName evidence="3">Uncharacterized protein</fullName>
    </submittedName>
</protein>
<reference evidence="3" key="1">
    <citation type="submission" date="2024-07" db="EMBL/GenBank/DDBJ databases">
        <authorList>
            <person name="Yu S.T."/>
        </authorList>
    </citation>
    <scope>NUCLEOTIDE SEQUENCE</scope>
    <source>
        <strain evidence="3">R11</strain>
    </source>
</reference>
<feature type="compositionally biased region" description="Basic and acidic residues" evidence="2">
    <location>
        <begin position="109"/>
        <end position="122"/>
    </location>
</feature>
<keyword evidence="1" id="KW-0175">Coiled coil</keyword>
<evidence type="ECO:0000256" key="1">
    <source>
        <dbReference type="SAM" id="Coils"/>
    </source>
</evidence>
<dbReference type="AlphaFoldDB" id="A0AB39NBK4"/>
<evidence type="ECO:0000313" key="3">
    <source>
        <dbReference type="EMBL" id="XDQ14524.1"/>
    </source>
</evidence>
<sequence>MPFGSADRELLRQVSNQLGQITADLAALKQQAADQQHAIDQTRQDANAAITTGLAEIRSVAREGLARTNEIVTGPVATIGNELVSIRGAIGQLDNQLRAVAANTLAAPEPEREPAEDTRPEPTPEPAATTEPGRLAVEDDDILRAAAGISAATLHAHRDTWEFLVKHAGPDQHFHLPATATHNEGAIEVHVSGPSLVAALTSLNRVSRTNPDPGTRAIAGHLHHRLTETVEDIVTRPHRGDGAEPVRIVIDDRAAASEEQQE</sequence>
<name>A0AB39NBK4_9ACTN</name>
<feature type="coiled-coil region" evidence="1">
    <location>
        <begin position="11"/>
        <end position="45"/>
    </location>
</feature>
<proteinExistence type="predicted"/>
<feature type="region of interest" description="Disordered" evidence="2">
    <location>
        <begin position="105"/>
        <end position="134"/>
    </location>
</feature>
<dbReference type="RefSeq" id="WP_369274486.1">
    <property type="nucleotide sequence ID" value="NZ_CP163432.1"/>
</dbReference>
<evidence type="ECO:0000256" key="2">
    <source>
        <dbReference type="SAM" id="MobiDB-lite"/>
    </source>
</evidence>
<organism evidence="3">
    <name type="scientific">Streptomyces sp. R11</name>
    <dbReference type="NCBI Taxonomy" id="3238625"/>
    <lineage>
        <taxon>Bacteria</taxon>
        <taxon>Bacillati</taxon>
        <taxon>Actinomycetota</taxon>
        <taxon>Actinomycetes</taxon>
        <taxon>Kitasatosporales</taxon>
        <taxon>Streptomycetaceae</taxon>
        <taxon>Streptomyces</taxon>
    </lineage>
</organism>
<dbReference type="EMBL" id="CP163432">
    <property type="protein sequence ID" value="XDQ14524.1"/>
    <property type="molecule type" value="Genomic_DNA"/>
</dbReference>
<accession>A0AB39NBK4</accession>
<gene>
    <name evidence="3" type="ORF">AB5J55_35205</name>
</gene>